<evidence type="ECO:0000259" key="3">
    <source>
        <dbReference type="PROSITE" id="PS50213"/>
    </source>
</evidence>
<keyword evidence="5" id="KW-1185">Reference proteome</keyword>
<dbReference type="SMART" id="SM00554">
    <property type="entry name" value="FAS1"/>
    <property type="match status" value="2"/>
</dbReference>
<feature type="chain" id="PRO_5014327173" evidence="2">
    <location>
        <begin position="20"/>
        <end position="400"/>
    </location>
</feature>
<feature type="region of interest" description="Disordered" evidence="1">
    <location>
        <begin position="336"/>
        <end position="367"/>
    </location>
</feature>
<reference evidence="4 5" key="1">
    <citation type="submission" date="2016-04" db="EMBL/GenBank/DDBJ databases">
        <title>A degradative enzymes factory behind the ericoid mycorrhizal symbiosis.</title>
        <authorList>
            <consortium name="DOE Joint Genome Institute"/>
            <person name="Martino E."/>
            <person name="Morin E."/>
            <person name="Grelet G."/>
            <person name="Kuo A."/>
            <person name="Kohler A."/>
            <person name="Daghino S."/>
            <person name="Barry K."/>
            <person name="Choi C."/>
            <person name="Cichocki N."/>
            <person name="Clum A."/>
            <person name="Copeland A."/>
            <person name="Hainaut M."/>
            <person name="Haridas S."/>
            <person name="Labutti K."/>
            <person name="Lindquist E."/>
            <person name="Lipzen A."/>
            <person name="Khouja H.-R."/>
            <person name="Murat C."/>
            <person name="Ohm R."/>
            <person name="Olson A."/>
            <person name="Spatafora J."/>
            <person name="Veneault-Fourrey C."/>
            <person name="Henrissat B."/>
            <person name="Grigoriev I."/>
            <person name="Martin F."/>
            <person name="Perotto S."/>
        </authorList>
    </citation>
    <scope>NUCLEOTIDE SEQUENCE [LARGE SCALE GENOMIC DNA]</scope>
    <source>
        <strain evidence="4 5">E</strain>
    </source>
</reference>
<protein>
    <submittedName>
        <fullName evidence="4">FAS1 domain-containing protein</fullName>
    </submittedName>
</protein>
<keyword evidence="2" id="KW-0732">Signal</keyword>
<sequence length="400" mass="42427">MKLSLDICILSCICHFALGAQAKSFVEAISAYPELSNFTSLLNSNSGLALIFYSISPTAPQTVLVPDNNAFESFQKSTGQTFASQPYDYIQNVINYQLLNGNLKSEDFGHTAGITVPTGLIGPTYNNRTAGSSLISSGASTGNHNGQVVFIAPNTTSTSFSSRQLGSKGAYVQSGLGHQVNLTAIDGVWDGGVFQIVDGFLTLPLICTQTIRAWGLKALDSSLNRTGLSSVLDHVNNVTCLGPNDKAFLQAGSPDTKANVSDLTSALAFHTIPQPLYSNFLQDGQTFASLTNDTIRVTIRDGAYYFNDAKAIKLNVLTNNGLMHVLDRVMSPLDSTGASSSTKPSSPTATVTSAGTPSSSSTSPTTTQSSSAARALVLESSGWRIFEILGFVYSYIFLLF</sequence>
<dbReference type="InterPro" id="IPR050904">
    <property type="entry name" value="Adhesion/Biosynth-related"/>
</dbReference>
<gene>
    <name evidence="4" type="ORF">K444DRAFT_349224</name>
</gene>
<dbReference type="InterPro" id="IPR000782">
    <property type="entry name" value="FAS1_domain"/>
</dbReference>
<dbReference type="GO" id="GO:0016236">
    <property type="term" value="P:macroautophagy"/>
    <property type="evidence" value="ECO:0007669"/>
    <property type="project" value="TreeGrafter"/>
</dbReference>
<dbReference type="GO" id="GO:0000329">
    <property type="term" value="C:fungal-type vacuole membrane"/>
    <property type="evidence" value="ECO:0007669"/>
    <property type="project" value="TreeGrafter"/>
</dbReference>
<evidence type="ECO:0000256" key="1">
    <source>
        <dbReference type="SAM" id="MobiDB-lite"/>
    </source>
</evidence>
<dbReference type="Proteomes" id="UP000235371">
    <property type="component" value="Unassembled WGS sequence"/>
</dbReference>
<dbReference type="InParanoid" id="A0A2J6TIB1"/>
<dbReference type="PANTHER" id="PTHR10900:SF77">
    <property type="entry name" value="FI19380P1"/>
    <property type="match status" value="1"/>
</dbReference>
<evidence type="ECO:0000256" key="2">
    <source>
        <dbReference type="SAM" id="SignalP"/>
    </source>
</evidence>
<dbReference type="SUPFAM" id="SSF82153">
    <property type="entry name" value="FAS1 domain"/>
    <property type="match status" value="2"/>
</dbReference>
<dbReference type="OrthoDB" id="286301at2759"/>
<dbReference type="RefSeq" id="XP_024739654.1">
    <property type="nucleotide sequence ID" value="XM_024872090.1"/>
</dbReference>
<feature type="domain" description="FAS1" evidence="3">
    <location>
        <begin position="203"/>
        <end position="330"/>
    </location>
</feature>
<dbReference type="GeneID" id="36580171"/>
<organism evidence="4 5">
    <name type="scientific">Hyaloscypha bicolor E</name>
    <dbReference type="NCBI Taxonomy" id="1095630"/>
    <lineage>
        <taxon>Eukaryota</taxon>
        <taxon>Fungi</taxon>
        <taxon>Dikarya</taxon>
        <taxon>Ascomycota</taxon>
        <taxon>Pezizomycotina</taxon>
        <taxon>Leotiomycetes</taxon>
        <taxon>Helotiales</taxon>
        <taxon>Hyaloscyphaceae</taxon>
        <taxon>Hyaloscypha</taxon>
        <taxon>Hyaloscypha bicolor</taxon>
    </lineage>
</organism>
<feature type="domain" description="FAS1" evidence="3">
    <location>
        <begin position="22"/>
        <end position="201"/>
    </location>
</feature>
<dbReference type="Pfam" id="PF02469">
    <property type="entry name" value="Fasciclin"/>
    <property type="match status" value="2"/>
</dbReference>
<dbReference type="PANTHER" id="PTHR10900">
    <property type="entry name" value="PERIOSTIN-RELATED"/>
    <property type="match status" value="1"/>
</dbReference>
<accession>A0A2J6TIB1</accession>
<proteinExistence type="predicted"/>
<dbReference type="PROSITE" id="PS50213">
    <property type="entry name" value="FAS1"/>
    <property type="match status" value="2"/>
</dbReference>
<evidence type="ECO:0000313" key="4">
    <source>
        <dbReference type="EMBL" id="PMD62750.1"/>
    </source>
</evidence>
<name>A0A2J6TIB1_9HELO</name>
<feature type="signal peptide" evidence="2">
    <location>
        <begin position="1"/>
        <end position="19"/>
    </location>
</feature>
<dbReference type="Gene3D" id="2.30.180.10">
    <property type="entry name" value="FAS1 domain"/>
    <property type="match status" value="2"/>
</dbReference>
<dbReference type="InterPro" id="IPR036378">
    <property type="entry name" value="FAS1_dom_sf"/>
</dbReference>
<dbReference type="AlphaFoldDB" id="A0A2J6TIB1"/>
<evidence type="ECO:0000313" key="5">
    <source>
        <dbReference type="Proteomes" id="UP000235371"/>
    </source>
</evidence>
<dbReference type="EMBL" id="KZ613783">
    <property type="protein sequence ID" value="PMD62750.1"/>
    <property type="molecule type" value="Genomic_DNA"/>
</dbReference>